<dbReference type="PIRSF" id="PIRSF006493">
    <property type="entry name" value="Prok_Ku"/>
    <property type="match status" value="1"/>
</dbReference>
<accession>A0ABQ4Q0L8</accession>
<comment type="caution">
    <text evidence="5">The sequence shown here is derived from an EMBL/GenBank/DDBJ whole genome shotgun (WGS) entry which is preliminary data.</text>
</comment>
<keyword evidence="6" id="KW-1185">Reference proteome</keyword>
<proteinExistence type="inferred from homology"/>
<dbReference type="Pfam" id="PF02735">
    <property type="entry name" value="Ku"/>
    <property type="match status" value="1"/>
</dbReference>
<dbReference type="InterPro" id="IPR016194">
    <property type="entry name" value="SPOC-like_C_dom_sf"/>
</dbReference>
<reference evidence="5 6" key="1">
    <citation type="journal article" date="2022" name="Int. J. Syst. Evol. Microbiol.">
        <title>Noviherbaspirillum aridicola sp. nov., isolated from an arid soil in Pakistan.</title>
        <authorList>
            <person name="Khan I.U."/>
            <person name="Saqib M."/>
            <person name="Amin A."/>
            <person name="Hussain F."/>
            <person name="Li L."/>
            <person name="Liu Y.H."/>
            <person name="Fang B.Z."/>
            <person name="Ahmed I."/>
            <person name="Li W.J."/>
        </authorList>
    </citation>
    <scope>NUCLEOTIDE SEQUENCE [LARGE SCALE GENOMIC DNA]</scope>
    <source>
        <strain evidence="5 6">NCCP-691</strain>
    </source>
</reference>
<sequence length="296" mass="32402">MASARSLADLTLSFGLVSIPVKVFSATESGNGIRFNLIHRGCGSRLRQQYVCIRENVLVERAEMVKGYQFAPEQYVTFDPDELKTLEEQGSHLVDIVGFVPAGSVDPIYFEKAYYLAPDKRGDRPYNLLLEGMRQTGRCAVARWAWHGKSHAVQLRPARDGGIVMQVLLYGDEVRSTAMLNLPRTEVKKSELDLAVMLIEQIAQDAYDPAAFEDEVKKRIEAAIEQKIAGQEITLSAEPERASGNVIDLMEALRASLAAAPGAGREAPAKARKSARKAAPAPAPAPAPARKSRSKK</sequence>
<dbReference type="SUPFAM" id="SSF100939">
    <property type="entry name" value="SPOC domain-like"/>
    <property type="match status" value="1"/>
</dbReference>
<dbReference type="Proteomes" id="UP000887222">
    <property type="component" value="Unassembled WGS sequence"/>
</dbReference>
<dbReference type="Gene3D" id="2.40.290.10">
    <property type="match status" value="1"/>
</dbReference>
<evidence type="ECO:0000313" key="6">
    <source>
        <dbReference type="Proteomes" id="UP000887222"/>
    </source>
</evidence>
<feature type="region of interest" description="Disordered" evidence="3">
    <location>
        <begin position="260"/>
        <end position="296"/>
    </location>
</feature>
<evidence type="ECO:0000256" key="2">
    <source>
        <dbReference type="HAMAP-Rule" id="MF_01875"/>
    </source>
</evidence>
<dbReference type="PANTHER" id="PTHR41251:SF1">
    <property type="entry name" value="NON-HOMOLOGOUS END JOINING PROTEIN KU"/>
    <property type="match status" value="1"/>
</dbReference>
<dbReference type="InterPro" id="IPR009187">
    <property type="entry name" value="Prok_Ku"/>
</dbReference>
<evidence type="ECO:0000256" key="1">
    <source>
        <dbReference type="ARBA" id="ARBA00023125"/>
    </source>
</evidence>
<dbReference type="HAMAP" id="MF_01875">
    <property type="entry name" value="Prokaryotic_Ku"/>
    <property type="match status" value="1"/>
</dbReference>
<evidence type="ECO:0000313" key="5">
    <source>
        <dbReference type="EMBL" id="GIZ50542.1"/>
    </source>
</evidence>
<dbReference type="CDD" id="cd00789">
    <property type="entry name" value="KU_like"/>
    <property type="match status" value="1"/>
</dbReference>
<evidence type="ECO:0000256" key="3">
    <source>
        <dbReference type="SAM" id="MobiDB-lite"/>
    </source>
</evidence>
<comment type="similarity">
    <text evidence="2">Belongs to the prokaryotic Ku family.</text>
</comment>
<dbReference type="SMART" id="SM00559">
    <property type="entry name" value="Ku78"/>
    <property type="match status" value="1"/>
</dbReference>
<keyword evidence="1 2" id="KW-0238">DNA-binding</keyword>
<keyword evidence="2" id="KW-0227">DNA damage</keyword>
<dbReference type="RefSeq" id="WP_220806714.1">
    <property type="nucleotide sequence ID" value="NZ_BPMK01000002.1"/>
</dbReference>
<keyword evidence="2" id="KW-0234">DNA repair</keyword>
<keyword evidence="2" id="KW-0233">DNA recombination</keyword>
<dbReference type="NCBIfam" id="TIGR02772">
    <property type="entry name" value="Ku_bact"/>
    <property type="match status" value="1"/>
</dbReference>
<gene>
    <name evidence="2 5" type="primary">ku</name>
    <name evidence="5" type="ORF">NCCP691_05560</name>
</gene>
<evidence type="ECO:0000259" key="4">
    <source>
        <dbReference type="SMART" id="SM00559"/>
    </source>
</evidence>
<organism evidence="5 6">
    <name type="scientific">Noviherbaspirillum aridicola</name>
    <dbReference type="NCBI Taxonomy" id="2849687"/>
    <lineage>
        <taxon>Bacteria</taxon>
        <taxon>Pseudomonadati</taxon>
        <taxon>Pseudomonadota</taxon>
        <taxon>Betaproteobacteria</taxon>
        <taxon>Burkholderiales</taxon>
        <taxon>Oxalobacteraceae</taxon>
        <taxon>Noviherbaspirillum</taxon>
    </lineage>
</organism>
<protein>
    <recommendedName>
        <fullName evidence="2">Non-homologous end joining protein Ku</fullName>
    </recommendedName>
</protein>
<comment type="function">
    <text evidence="2">With LigD forms a non-homologous end joining (NHEJ) DNA repair enzyme, which repairs dsDNA breaks with reduced fidelity. Binds linear dsDNA with 5'- and 3'- overhangs but not closed circular dsDNA nor ssDNA. Recruits and stimulates the ligase activity of LigD.</text>
</comment>
<feature type="domain" description="Ku" evidence="4">
    <location>
        <begin position="56"/>
        <end position="185"/>
    </location>
</feature>
<dbReference type="PANTHER" id="PTHR41251">
    <property type="entry name" value="NON-HOMOLOGOUS END JOINING PROTEIN KU"/>
    <property type="match status" value="1"/>
</dbReference>
<name>A0ABQ4Q0L8_9BURK</name>
<comment type="subunit">
    <text evidence="2">Homodimer. Interacts with LigD.</text>
</comment>
<dbReference type="EMBL" id="BPMK01000002">
    <property type="protein sequence ID" value="GIZ50542.1"/>
    <property type="molecule type" value="Genomic_DNA"/>
</dbReference>
<dbReference type="InterPro" id="IPR006164">
    <property type="entry name" value="DNA_bd_Ku70/Ku80"/>
</dbReference>